<dbReference type="Gene3D" id="3.40.50.720">
    <property type="entry name" value="NAD(P)-binding Rossmann-like Domain"/>
    <property type="match status" value="1"/>
</dbReference>
<keyword evidence="9" id="KW-0614">Plasmid</keyword>
<evidence type="ECO:0000256" key="1">
    <source>
        <dbReference type="ARBA" id="ARBA00001539"/>
    </source>
</evidence>
<dbReference type="PANTHER" id="PTHR43000">
    <property type="entry name" value="DTDP-D-GLUCOSE 4,6-DEHYDRATASE-RELATED"/>
    <property type="match status" value="1"/>
</dbReference>
<dbReference type="GeneID" id="63964019"/>
<evidence type="ECO:0000259" key="8">
    <source>
        <dbReference type="Pfam" id="PF16363"/>
    </source>
</evidence>
<evidence type="ECO:0000313" key="9">
    <source>
        <dbReference type="EMBL" id="ACN85142.1"/>
    </source>
</evidence>
<accession>A0A3B6VCL3</accession>
<comment type="similarity">
    <text evidence="3 7">Belongs to the NAD(P)-dependent epimerase/dehydratase family. dTDP-glucose dehydratase subfamily.</text>
</comment>
<dbReference type="Gene3D" id="3.90.25.10">
    <property type="entry name" value="UDP-galactose 4-epimerase, domain 1"/>
    <property type="match status" value="1"/>
</dbReference>
<evidence type="ECO:0000256" key="6">
    <source>
        <dbReference type="ARBA" id="ARBA00023239"/>
    </source>
</evidence>
<evidence type="ECO:0000256" key="5">
    <source>
        <dbReference type="ARBA" id="ARBA00023027"/>
    </source>
</evidence>
<dbReference type="GO" id="GO:0009225">
    <property type="term" value="P:nucleotide-sugar metabolic process"/>
    <property type="evidence" value="ECO:0007669"/>
    <property type="project" value="InterPro"/>
</dbReference>
<dbReference type="InterPro" id="IPR016040">
    <property type="entry name" value="NAD(P)-bd_dom"/>
</dbReference>
<dbReference type="Proteomes" id="UP000001803">
    <property type="component" value="Plasmid pBHWA1"/>
</dbReference>
<keyword evidence="5" id="KW-0520">NAD</keyword>
<dbReference type="InterPro" id="IPR036291">
    <property type="entry name" value="NAD(P)-bd_dom_sf"/>
</dbReference>
<dbReference type="InterPro" id="IPR005888">
    <property type="entry name" value="dTDP_Gluc_deHydtase"/>
</dbReference>
<comment type="catalytic activity">
    <reaction evidence="1 7">
        <text>dTDP-alpha-D-glucose = dTDP-4-dehydro-6-deoxy-alpha-D-glucose + H2O</text>
        <dbReference type="Rhea" id="RHEA:17221"/>
        <dbReference type="ChEBI" id="CHEBI:15377"/>
        <dbReference type="ChEBI" id="CHEBI:57477"/>
        <dbReference type="ChEBI" id="CHEBI:57649"/>
        <dbReference type="EC" id="4.2.1.46"/>
    </reaction>
</comment>
<organism evidence="9 10">
    <name type="scientific">Brachyspira hyodysenteriae (strain ATCC 49526 / WA1)</name>
    <dbReference type="NCBI Taxonomy" id="565034"/>
    <lineage>
        <taxon>Bacteria</taxon>
        <taxon>Pseudomonadati</taxon>
        <taxon>Spirochaetota</taxon>
        <taxon>Spirochaetia</taxon>
        <taxon>Brachyspirales</taxon>
        <taxon>Brachyspiraceae</taxon>
        <taxon>Brachyspira</taxon>
    </lineage>
</organism>
<name>A0A3B6VCL3_BRAHW</name>
<evidence type="ECO:0000256" key="4">
    <source>
        <dbReference type="ARBA" id="ARBA00011990"/>
    </source>
</evidence>
<feature type="domain" description="NAD(P)-binding" evidence="8">
    <location>
        <begin position="8"/>
        <end position="324"/>
    </location>
</feature>
<comment type="cofactor">
    <cofactor evidence="2 7">
        <name>NAD(+)</name>
        <dbReference type="ChEBI" id="CHEBI:57540"/>
    </cofactor>
</comment>
<geneLocation type="plasmid" evidence="9 10">
    <name>pBHWA1</name>
</geneLocation>
<dbReference type="RefSeq" id="WP_012672168.1">
    <property type="nucleotide sequence ID" value="NC_012226.1"/>
</dbReference>
<dbReference type="GO" id="GO:0008460">
    <property type="term" value="F:dTDP-glucose 4,6-dehydratase activity"/>
    <property type="evidence" value="ECO:0007669"/>
    <property type="project" value="UniProtKB-EC"/>
</dbReference>
<keyword evidence="6 7" id="KW-0456">Lyase</keyword>
<protein>
    <recommendedName>
        <fullName evidence="4 7">dTDP-glucose 4,6-dehydratase</fullName>
        <ecNumber evidence="4 7">4.2.1.46</ecNumber>
    </recommendedName>
</protein>
<dbReference type="NCBIfam" id="TIGR01181">
    <property type="entry name" value="dTDP_gluc_dehyt"/>
    <property type="match status" value="1"/>
</dbReference>
<dbReference type="EC" id="4.2.1.46" evidence="4 7"/>
<evidence type="ECO:0000313" key="10">
    <source>
        <dbReference type="Proteomes" id="UP000001803"/>
    </source>
</evidence>
<dbReference type="EMBL" id="CP001360">
    <property type="protein sequence ID" value="ACN85142.1"/>
    <property type="molecule type" value="Genomic_DNA"/>
</dbReference>
<evidence type="ECO:0000256" key="2">
    <source>
        <dbReference type="ARBA" id="ARBA00001911"/>
    </source>
</evidence>
<evidence type="ECO:0000256" key="7">
    <source>
        <dbReference type="RuleBase" id="RU004473"/>
    </source>
</evidence>
<proteinExistence type="inferred from homology"/>
<dbReference type="Pfam" id="PF16363">
    <property type="entry name" value="GDP_Man_Dehyd"/>
    <property type="match status" value="1"/>
</dbReference>
<dbReference type="CDD" id="cd05246">
    <property type="entry name" value="dTDP_GD_SDR_e"/>
    <property type="match status" value="1"/>
</dbReference>
<keyword evidence="10" id="KW-1185">Reference proteome</keyword>
<dbReference type="KEGG" id="bhy:BHWA1_02691"/>
<dbReference type="AlphaFoldDB" id="A0A3B6VCL3"/>
<evidence type="ECO:0000256" key="3">
    <source>
        <dbReference type="ARBA" id="ARBA00008178"/>
    </source>
</evidence>
<sequence>MRNFNNILVTGGCGFIGSNFIRYILEKSDYKGNIINIDALTYAGNRENLIDIEKKYKDRYFFEKVNICDDKKINEIFSKYNPDCIVHFAAESHVDRSIYGPKDFLETNIMGTFILLEAARKLWENNKENKLFHHISTDEVYGSLGETGYFYETTPYDPRSPYSSSKASSDHIVKAYYHTYNLPVTISNCSNNYGPYQFPEKLIPLMISNIVEEKDLPVYGDGKNIRDWIFVEDHNNAVIDIIHKGRVGETYNIGGENEITNIDMVNILCEKLSAKMNKEKDYYKKLIKFVKDRAGHDRRYAINCDKIKKELGWERKYDFNTAIDITIDWYLNNKQWIDNIKSGEYKKWIELNYSSK</sequence>
<gene>
    <name evidence="9" type="primary">rfbB</name>
    <name evidence="9" type="ordered locus">BHWA1_02691</name>
</gene>
<dbReference type="SUPFAM" id="SSF51735">
    <property type="entry name" value="NAD(P)-binding Rossmann-fold domains"/>
    <property type="match status" value="1"/>
</dbReference>
<reference evidence="9 10" key="1">
    <citation type="journal article" date="2009" name="PLoS ONE">
        <title>Genome sequence of the pathogenic intestinal spirochete Brachyspira hyodysenteriae reveals adaptations to its lifestyle in the porcine large intestine.</title>
        <authorList>
            <person name="Bellgard M.I."/>
            <person name="Wanchanthuek P."/>
            <person name="La T."/>
            <person name="Ryan K."/>
            <person name="Moolhuijzen P."/>
            <person name="Albertyn Z."/>
            <person name="Shaban B."/>
            <person name="Motro Y."/>
            <person name="Dunn D.S."/>
            <person name="Schibeci D."/>
            <person name="Hunter A."/>
            <person name="Barrero R."/>
            <person name="Phillips N.D."/>
            <person name="Hampson D.J."/>
        </authorList>
    </citation>
    <scope>NUCLEOTIDE SEQUENCE [LARGE SCALE GENOMIC DNA]</scope>
    <source>
        <strain evidence="10">ATCC 49526 / WA1</strain>
    </source>
</reference>